<dbReference type="Proteomes" id="UP000887579">
    <property type="component" value="Unplaced"/>
</dbReference>
<dbReference type="WBParaSite" id="ES5_v2.g26741.t1">
    <property type="protein sequence ID" value="ES5_v2.g26741.t1"/>
    <property type="gene ID" value="ES5_v2.g26741"/>
</dbReference>
<organism evidence="1 2">
    <name type="scientific">Panagrolaimus sp. ES5</name>
    <dbReference type="NCBI Taxonomy" id="591445"/>
    <lineage>
        <taxon>Eukaryota</taxon>
        <taxon>Metazoa</taxon>
        <taxon>Ecdysozoa</taxon>
        <taxon>Nematoda</taxon>
        <taxon>Chromadorea</taxon>
        <taxon>Rhabditida</taxon>
        <taxon>Tylenchina</taxon>
        <taxon>Panagrolaimomorpha</taxon>
        <taxon>Panagrolaimoidea</taxon>
        <taxon>Panagrolaimidae</taxon>
        <taxon>Panagrolaimus</taxon>
    </lineage>
</organism>
<reference evidence="2" key="1">
    <citation type="submission" date="2022-11" db="UniProtKB">
        <authorList>
            <consortium name="WormBaseParasite"/>
        </authorList>
    </citation>
    <scope>IDENTIFICATION</scope>
</reference>
<evidence type="ECO:0000313" key="1">
    <source>
        <dbReference type="Proteomes" id="UP000887579"/>
    </source>
</evidence>
<evidence type="ECO:0000313" key="2">
    <source>
        <dbReference type="WBParaSite" id="ES5_v2.g26741.t1"/>
    </source>
</evidence>
<accession>A0AC34GAN0</accession>
<protein>
    <submittedName>
        <fullName evidence="2">Protein kinase domain-containing protein</fullName>
    </submittedName>
</protein>
<proteinExistence type="predicted"/>
<sequence length="92" mass="10279">MAEERIYNSTVLPSRNGAVQVITPEKYQPQRVINEGSQGIVLEAWDQINARRLAIKKLKDVFAAQGGVKQCYREFVLGAAVQHDNVSLILLI</sequence>
<name>A0AC34GAN0_9BILA</name>